<keyword evidence="6 9" id="KW-0472">Membrane</keyword>
<name>B7PWR8_IXOSC</name>
<dbReference type="EnsemblMetazoa" id="ISCW019302-RA">
    <property type="protein sequence ID" value="ISCW019302-PA"/>
    <property type="gene ID" value="ISCW019302"/>
</dbReference>
<dbReference type="AlphaFoldDB" id="B7PWR8"/>
<keyword evidence="8" id="KW-0325">Glycoprotein</keyword>
<dbReference type="GO" id="GO:0050906">
    <property type="term" value="P:detection of stimulus involved in sensory perception"/>
    <property type="evidence" value="ECO:0007669"/>
    <property type="project" value="UniProtKB-ARBA"/>
</dbReference>
<sequence>MFLISLTSLIVLSTAFYRIAGRQRKTSLFYDTSKYFYAYIEVLFFEATKVKFVPQANRILLAVWLIACLILINLFNGEVKANLLVKSDTERINTAEDVLRHPKLLPLTMKNSPLTTALQISSMESVRRLWDRMAAMGGAIPVPEVFTAKSLQMVQQRKAVIATDMMTGRVQSSLFCPVLDGFFYVGTQSITNLRSVWYYRKRIDPDLVKAINKRILWLFESGVPFMRNQDLYPKGSTCFLDTSKQDRSGSFQPLTAQDMRAVFMLSGYLMAMACVFLLVELIAHGMYRILWVFQSPFSLLRYHELFPKGSTCLLDTHKQDRSSSFQPLSFRDMRAVFILTGFLFALAFVFLFIELIVCGLYRCTDCIAGETDVDTC</sequence>
<evidence type="ECO:0000256" key="2">
    <source>
        <dbReference type="ARBA" id="ARBA00008685"/>
    </source>
</evidence>
<dbReference type="EMBL" id="ABJB010558845">
    <property type="status" value="NOT_ANNOTATED_CDS"/>
    <property type="molecule type" value="Genomic_DNA"/>
</dbReference>
<reference evidence="11 13" key="1">
    <citation type="submission" date="2008-03" db="EMBL/GenBank/DDBJ databases">
        <title>Annotation of Ixodes scapularis.</title>
        <authorList>
            <consortium name="Ixodes scapularis Genome Project Consortium"/>
            <person name="Caler E."/>
            <person name="Hannick L.I."/>
            <person name="Bidwell S."/>
            <person name="Joardar V."/>
            <person name="Thiagarajan M."/>
            <person name="Amedeo P."/>
            <person name="Galinsky K.J."/>
            <person name="Schobel S."/>
            <person name="Inman J."/>
            <person name="Hostetler J."/>
            <person name="Miller J."/>
            <person name="Hammond M."/>
            <person name="Megy K."/>
            <person name="Lawson D."/>
            <person name="Kodira C."/>
            <person name="Sutton G."/>
            <person name="Meyer J."/>
            <person name="Hill C.A."/>
            <person name="Birren B."/>
            <person name="Nene V."/>
            <person name="Collins F."/>
            <person name="Alarcon-Chaidez F."/>
            <person name="Wikel S."/>
            <person name="Strausberg R."/>
        </authorList>
    </citation>
    <scope>NUCLEOTIDE SEQUENCE [LARGE SCALE GENOMIC DNA]</scope>
    <source>
        <strain evidence="13">Wikel</strain>
        <strain evidence="11">Wikel colony</strain>
    </source>
</reference>
<dbReference type="EMBL" id="ABJB010830229">
    <property type="status" value="NOT_ANNOTATED_CDS"/>
    <property type="molecule type" value="Genomic_DNA"/>
</dbReference>
<dbReference type="EMBL" id="DS809877">
    <property type="protein sequence ID" value="EEC11040.1"/>
    <property type="molecule type" value="Genomic_DNA"/>
</dbReference>
<dbReference type="VEuPathDB" id="VectorBase:ISCI019302"/>
<feature type="transmembrane region" description="Helical" evidence="9">
    <location>
        <begin position="335"/>
        <end position="357"/>
    </location>
</feature>
<dbReference type="VEuPathDB" id="VectorBase:ISCP_034151"/>
<keyword evidence="7" id="KW-0675">Receptor</keyword>
<dbReference type="PANTHER" id="PTHR42643">
    <property type="entry name" value="IONOTROPIC RECEPTOR 20A-RELATED"/>
    <property type="match status" value="1"/>
</dbReference>
<evidence type="ECO:0000313" key="13">
    <source>
        <dbReference type="Proteomes" id="UP000001555"/>
    </source>
</evidence>
<dbReference type="GO" id="GO:0005886">
    <property type="term" value="C:plasma membrane"/>
    <property type="evidence" value="ECO:0007669"/>
    <property type="project" value="UniProtKB-SubCell"/>
</dbReference>
<dbReference type="InterPro" id="IPR052192">
    <property type="entry name" value="Insect_Ionotropic_Sensory_Rcpt"/>
</dbReference>
<evidence type="ECO:0000256" key="7">
    <source>
        <dbReference type="ARBA" id="ARBA00023170"/>
    </source>
</evidence>
<dbReference type="Proteomes" id="UP000001555">
    <property type="component" value="Unassembled WGS sequence"/>
</dbReference>
<evidence type="ECO:0000256" key="1">
    <source>
        <dbReference type="ARBA" id="ARBA00004651"/>
    </source>
</evidence>
<organism>
    <name type="scientific">Ixodes scapularis</name>
    <name type="common">Black-legged tick</name>
    <name type="synonym">Deer tick</name>
    <dbReference type="NCBI Taxonomy" id="6945"/>
    <lineage>
        <taxon>Eukaryota</taxon>
        <taxon>Metazoa</taxon>
        <taxon>Ecdysozoa</taxon>
        <taxon>Arthropoda</taxon>
        <taxon>Chelicerata</taxon>
        <taxon>Arachnida</taxon>
        <taxon>Acari</taxon>
        <taxon>Parasitiformes</taxon>
        <taxon>Ixodida</taxon>
        <taxon>Ixodoidea</taxon>
        <taxon>Ixodidae</taxon>
        <taxon>Ixodinae</taxon>
        <taxon>Ixodes</taxon>
    </lineage>
</organism>
<evidence type="ECO:0000256" key="8">
    <source>
        <dbReference type="ARBA" id="ARBA00023180"/>
    </source>
</evidence>
<dbReference type="PaxDb" id="6945-B7PWR8"/>
<feature type="transmembrane region" description="Helical" evidence="9">
    <location>
        <begin position="268"/>
        <end position="290"/>
    </location>
</feature>
<comment type="subcellular location">
    <subcellularLocation>
        <location evidence="1">Cell membrane</location>
        <topology evidence="1">Multi-pass membrane protein</topology>
    </subcellularLocation>
</comment>
<dbReference type="OrthoDB" id="6503796at2759"/>
<gene>
    <name evidence="11" type="ORF">IscW_ISCW019302</name>
</gene>
<dbReference type="EMBL" id="ABJB010296993">
    <property type="status" value="NOT_ANNOTATED_CDS"/>
    <property type="molecule type" value="Genomic_DNA"/>
</dbReference>
<accession>B7PWR8</accession>
<dbReference type="EMBL" id="ABJB010395009">
    <property type="status" value="NOT_ANNOTATED_CDS"/>
    <property type="molecule type" value="Genomic_DNA"/>
</dbReference>
<evidence type="ECO:0000313" key="12">
    <source>
        <dbReference type="EnsemblMetazoa" id="ISCW019302-PA"/>
    </source>
</evidence>
<evidence type="ECO:0000256" key="5">
    <source>
        <dbReference type="ARBA" id="ARBA00022989"/>
    </source>
</evidence>
<comment type="similarity">
    <text evidence="2">Belongs to the glutamate-gated ion channel (TC 1.A.10.1) family.</text>
</comment>
<keyword evidence="5 9" id="KW-1133">Transmembrane helix</keyword>
<evidence type="ECO:0000256" key="3">
    <source>
        <dbReference type="ARBA" id="ARBA00022475"/>
    </source>
</evidence>
<keyword evidence="3" id="KW-1003">Cell membrane</keyword>
<dbReference type="HOGENOM" id="CLU_736268_0_0_1"/>
<dbReference type="PANTHER" id="PTHR42643:SF38">
    <property type="entry name" value="IONOTROPIC RECEPTOR 100A"/>
    <property type="match status" value="1"/>
</dbReference>
<evidence type="ECO:0000256" key="4">
    <source>
        <dbReference type="ARBA" id="ARBA00022692"/>
    </source>
</evidence>
<dbReference type="Pfam" id="PF00060">
    <property type="entry name" value="Lig_chan"/>
    <property type="match status" value="1"/>
</dbReference>
<evidence type="ECO:0000256" key="9">
    <source>
        <dbReference type="SAM" id="Phobius"/>
    </source>
</evidence>
<dbReference type="VEuPathDB" id="VectorBase:ISCW019302"/>
<proteinExistence type="inferred from homology"/>
<evidence type="ECO:0000313" key="11">
    <source>
        <dbReference type="EMBL" id="EEC11040.1"/>
    </source>
</evidence>
<feature type="transmembrane region" description="Helical" evidence="9">
    <location>
        <begin position="59"/>
        <end position="76"/>
    </location>
</feature>
<dbReference type="VEuPathDB" id="VectorBase:ISCP_029962"/>
<feature type="domain" description="Ionotropic glutamate receptor C-terminal" evidence="10">
    <location>
        <begin position="7"/>
        <end position="341"/>
    </location>
</feature>
<dbReference type="EMBL" id="ABJB010396861">
    <property type="status" value="NOT_ANNOTATED_CDS"/>
    <property type="molecule type" value="Genomic_DNA"/>
</dbReference>
<dbReference type="InParanoid" id="B7PWR8"/>
<evidence type="ECO:0000256" key="6">
    <source>
        <dbReference type="ARBA" id="ARBA00023136"/>
    </source>
</evidence>
<dbReference type="GO" id="GO:0015276">
    <property type="term" value="F:ligand-gated monoatomic ion channel activity"/>
    <property type="evidence" value="ECO:0007669"/>
    <property type="project" value="InterPro"/>
</dbReference>
<evidence type="ECO:0000259" key="10">
    <source>
        <dbReference type="Pfam" id="PF00060"/>
    </source>
</evidence>
<keyword evidence="4 9" id="KW-0812">Transmembrane</keyword>
<dbReference type="InterPro" id="IPR001320">
    <property type="entry name" value="Iontro_rcpt_C"/>
</dbReference>
<protein>
    <recommendedName>
        <fullName evidence="10">Ionotropic glutamate receptor C-terminal domain-containing protein</fullName>
    </recommendedName>
</protein>
<keyword evidence="13" id="KW-1185">Reference proteome</keyword>
<reference evidence="12" key="2">
    <citation type="submission" date="2020-05" db="UniProtKB">
        <authorList>
            <consortium name="EnsemblMetazoa"/>
        </authorList>
    </citation>
    <scope>IDENTIFICATION</scope>
    <source>
        <strain evidence="12">wikel</strain>
    </source>
</reference>